<evidence type="ECO:0000313" key="3">
    <source>
        <dbReference type="Proteomes" id="UP000830835"/>
    </source>
</evidence>
<reference evidence="2" key="1">
    <citation type="submission" date="2021-02" db="EMBL/GenBank/DDBJ databases">
        <title>The CRISPR/cas machinery reduction and long-range gene transfer in the hot spring cyanobacterium Synechococcus.</title>
        <authorList>
            <person name="Dvorak P."/>
            <person name="Jahodarova E."/>
            <person name="Hasler P."/>
            <person name="Poulickova A."/>
        </authorList>
    </citation>
    <scope>NUCLEOTIDE SEQUENCE</scope>
    <source>
        <strain evidence="2">Rupite</strain>
    </source>
</reference>
<feature type="transmembrane region" description="Helical" evidence="1">
    <location>
        <begin position="73"/>
        <end position="97"/>
    </location>
</feature>
<name>A0ABT0C8V6_THEVL</name>
<keyword evidence="1" id="KW-0812">Transmembrane</keyword>
<proteinExistence type="predicted"/>
<feature type="transmembrane region" description="Helical" evidence="1">
    <location>
        <begin position="109"/>
        <end position="131"/>
    </location>
</feature>
<sequence>MTPTLIGRWQTRVFLLATIGGLATLPFYFGLTGHGGSLIYFWVLFYVGLIGCGWDVLYNFLMGWMWDHDWPGFLQLLAGIWEGLFLGTVLTITGLPYIPTQRFYLGDFILHYSFVWVCIYLSSWVVMRILFPRWRFRGGEWLGKWPYSRG</sequence>
<evidence type="ECO:0000256" key="1">
    <source>
        <dbReference type="SAM" id="Phobius"/>
    </source>
</evidence>
<dbReference type="Proteomes" id="UP000830835">
    <property type="component" value="Unassembled WGS sequence"/>
</dbReference>
<dbReference type="RefSeq" id="WP_244349446.1">
    <property type="nucleotide sequence ID" value="NZ_JAFIRA010000007.1"/>
</dbReference>
<comment type="caution">
    <text evidence="2">The sequence shown here is derived from an EMBL/GenBank/DDBJ whole genome shotgun (WGS) entry which is preliminary data.</text>
</comment>
<feature type="transmembrane region" description="Helical" evidence="1">
    <location>
        <begin position="12"/>
        <end position="31"/>
    </location>
</feature>
<accession>A0ABT0C8V6</accession>
<keyword evidence="1" id="KW-1133">Transmembrane helix</keyword>
<keyword evidence="1" id="KW-0472">Membrane</keyword>
<protein>
    <submittedName>
        <fullName evidence="2">Uncharacterized protein</fullName>
    </submittedName>
</protein>
<organism evidence="2 3">
    <name type="scientific">Thermostichus vulcanus str. 'Rupite'</name>
    <dbReference type="NCBI Taxonomy" id="2813851"/>
    <lineage>
        <taxon>Bacteria</taxon>
        <taxon>Bacillati</taxon>
        <taxon>Cyanobacteriota</taxon>
        <taxon>Cyanophyceae</taxon>
        <taxon>Thermostichales</taxon>
        <taxon>Thermostichaceae</taxon>
        <taxon>Thermostichus</taxon>
    </lineage>
</organism>
<feature type="transmembrane region" description="Helical" evidence="1">
    <location>
        <begin position="37"/>
        <end position="61"/>
    </location>
</feature>
<evidence type="ECO:0000313" key="2">
    <source>
        <dbReference type="EMBL" id="MCJ2542218.1"/>
    </source>
</evidence>
<keyword evidence="3" id="KW-1185">Reference proteome</keyword>
<gene>
    <name evidence="2" type="ORF">JX360_04750</name>
</gene>
<dbReference type="EMBL" id="JAFIRA010000007">
    <property type="protein sequence ID" value="MCJ2542218.1"/>
    <property type="molecule type" value="Genomic_DNA"/>
</dbReference>